<comment type="caution">
    <text evidence="5">The sequence shown here is derived from an EMBL/GenBank/DDBJ whole genome shotgun (WGS) entry which is preliminary data.</text>
</comment>
<feature type="compositionally biased region" description="Polar residues" evidence="3">
    <location>
        <begin position="493"/>
        <end position="503"/>
    </location>
</feature>
<dbReference type="Proteomes" id="UP000248584">
    <property type="component" value="Unassembled WGS sequence"/>
</dbReference>
<protein>
    <submittedName>
        <fullName evidence="5">Leucine rich repeat (LRR) protein</fullName>
    </submittedName>
</protein>
<dbReference type="InterPro" id="IPR050216">
    <property type="entry name" value="LRR_domain-containing"/>
</dbReference>
<keyword evidence="1" id="KW-0433">Leucine-rich repeat</keyword>
<feature type="region of interest" description="Disordered" evidence="3">
    <location>
        <begin position="479"/>
        <end position="519"/>
    </location>
</feature>
<evidence type="ECO:0000313" key="6">
    <source>
        <dbReference type="Proteomes" id="UP000248584"/>
    </source>
</evidence>
<reference evidence="5 6" key="1">
    <citation type="submission" date="2018-06" db="EMBL/GenBank/DDBJ databases">
        <title>Genomic Encyclopedia of Archaeal and Bacterial Type Strains, Phase II (KMG-II): from individual species to whole genera.</title>
        <authorList>
            <person name="Goeker M."/>
        </authorList>
    </citation>
    <scope>NUCLEOTIDE SEQUENCE [LARGE SCALE GENOMIC DNA]</scope>
    <source>
        <strain evidence="5 6">DSM 17205</strain>
    </source>
</reference>
<accession>A0ABX5PYX9</accession>
<dbReference type="Pfam" id="PF22481">
    <property type="entry name" value="DUF6985"/>
    <property type="match status" value="1"/>
</dbReference>
<gene>
    <name evidence="5" type="ORF">LX97_01927</name>
</gene>
<sequence>MEQKFELTESEELGYYTTFNKLFPAFLYQDSSEKVRTIQLNFQFTDEDTQPNEAQIAAHDYLLTHSNQMLENLVAYLKQDEEYFMEFYGVYREIDYEYTFNGKKHTSKSKNGFPAVEKAQDFINFLSITGINISSSNENGIAYIGFTGECPWDVEHGIGVSFHEKKLLHVGAWDYGYHPSWGSREDHDLLTNSFLKGHNLEQLDKRRKRLSTASELIQVSNSEEYDRLFDWLAKHQMIYGYRNSHVDLTSKEKIVVLKEIKELYLSGQNIQNIPDSLHLLENLISLEFWVNNLGIIPPQIFKLLKLENLSINNNQIKLVPEEIGLLKNLRSLNLSNNELNSIPDHISQLEKLEHLDLSGNQLYDLSVSILLLNRLKTLNLMNNNLSEINESIYELKKLERLDLRYNKLSKFPETIIDKWHSLNFIFLVGNQFSINALERIIRFNNRKINSDIEKELSFTKDKLIRELREEKNKLNIERRERQKQENLKYQEFNRAQSQSNLSDFKSDDKPETRWWEFWK</sequence>
<dbReference type="InterPro" id="IPR054254">
    <property type="entry name" value="DUF6985"/>
</dbReference>
<dbReference type="PRINTS" id="PR00019">
    <property type="entry name" value="LEURICHRPT"/>
</dbReference>
<dbReference type="PROSITE" id="PS51450">
    <property type="entry name" value="LRR"/>
    <property type="match status" value="5"/>
</dbReference>
<dbReference type="InterPro" id="IPR003591">
    <property type="entry name" value="Leu-rich_rpt_typical-subtyp"/>
</dbReference>
<dbReference type="SMART" id="SM00364">
    <property type="entry name" value="LRR_BAC"/>
    <property type="match status" value="5"/>
</dbReference>
<feature type="domain" description="DUF6985" evidence="4">
    <location>
        <begin position="35"/>
        <end position="175"/>
    </location>
</feature>
<evidence type="ECO:0000259" key="4">
    <source>
        <dbReference type="Pfam" id="PF22481"/>
    </source>
</evidence>
<organism evidence="5 6">
    <name type="scientific">Nonlabens dokdonensis</name>
    <dbReference type="NCBI Taxonomy" id="328515"/>
    <lineage>
        <taxon>Bacteria</taxon>
        <taxon>Pseudomonadati</taxon>
        <taxon>Bacteroidota</taxon>
        <taxon>Flavobacteriia</taxon>
        <taxon>Flavobacteriales</taxon>
        <taxon>Flavobacteriaceae</taxon>
        <taxon>Nonlabens</taxon>
    </lineage>
</organism>
<dbReference type="SMART" id="SM00369">
    <property type="entry name" value="LRR_TYP"/>
    <property type="match status" value="4"/>
</dbReference>
<feature type="compositionally biased region" description="Basic and acidic residues" evidence="3">
    <location>
        <begin position="504"/>
        <end position="519"/>
    </location>
</feature>
<dbReference type="InterPro" id="IPR001611">
    <property type="entry name" value="Leu-rich_rpt"/>
</dbReference>
<dbReference type="EMBL" id="QKZR01000002">
    <property type="protein sequence ID" value="PZX41145.1"/>
    <property type="molecule type" value="Genomic_DNA"/>
</dbReference>
<name>A0ABX5PYX9_9FLAO</name>
<evidence type="ECO:0000256" key="1">
    <source>
        <dbReference type="ARBA" id="ARBA00022614"/>
    </source>
</evidence>
<dbReference type="Pfam" id="PF13855">
    <property type="entry name" value="LRR_8"/>
    <property type="match status" value="2"/>
</dbReference>
<evidence type="ECO:0000313" key="5">
    <source>
        <dbReference type="EMBL" id="PZX41145.1"/>
    </source>
</evidence>
<evidence type="ECO:0000256" key="3">
    <source>
        <dbReference type="SAM" id="MobiDB-lite"/>
    </source>
</evidence>
<dbReference type="PANTHER" id="PTHR48051">
    <property type="match status" value="1"/>
</dbReference>
<dbReference type="RefSeq" id="WP_015362683.1">
    <property type="nucleotide sequence ID" value="NZ_QKZR01000002.1"/>
</dbReference>
<dbReference type="InterPro" id="IPR032675">
    <property type="entry name" value="LRR_dom_sf"/>
</dbReference>
<dbReference type="SUPFAM" id="SSF52058">
    <property type="entry name" value="L domain-like"/>
    <property type="match status" value="1"/>
</dbReference>
<evidence type="ECO:0000256" key="2">
    <source>
        <dbReference type="ARBA" id="ARBA00022737"/>
    </source>
</evidence>
<feature type="compositionally biased region" description="Basic and acidic residues" evidence="3">
    <location>
        <begin position="479"/>
        <end position="488"/>
    </location>
</feature>
<keyword evidence="6" id="KW-1185">Reference proteome</keyword>
<keyword evidence="2" id="KW-0677">Repeat</keyword>
<dbReference type="Gene3D" id="3.80.10.10">
    <property type="entry name" value="Ribonuclease Inhibitor"/>
    <property type="match status" value="2"/>
</dbReference>
<dbReference type="PANTHER" id="PTHR48051:SF1">
    <property type="entry name" value="RAS SUPPRESSOR PROTEIN 1"/>
    <property type="match status" value="1"/>
</dbReference>
<proteinExistence type="predicted"/>